<accession>A0ACB8BSJ5</accession>
<reference evidence="1" key="1">
    <citation type="journal article" date="2021" name="New Phytol.">
        <title>Evolutionary innovations through gain and loss of genes in the ectomycorrhizal Boletales.</title>
        <authorList>
            <person name="Wu G."/>
            <person name="Miyauchi S."/>
            <person name="Morin E."/>
            <person name="Kuo A."/>
            <person name="Drula E."/>
            <person name="Varga T."/>
            <person name="Kohler A."/>
            <person name="Feng B."/>
            <person name="Cao Y."/>
            <person name="Lipzen A."/>
            <person name="Daum C."/>
            <person name="Hundley H."/>
            <person name="Pangilinan J."/>
            <person name="Johnson J."/>
            <person name="Barry K."/>
            <person name="LaButti K."/>
            <person name="Ng V."/>
            <person name="Ahrendt S."/>
            <person name="Min B."/>
            <person name="Choi I.G."/>
            <person name="Park H."/>
            <person name="Plett J.M."/>
            <person name="Magnuson J."/>
            <person name="Spatafora J.W."/>
            <person name="Nagy L.G."/>
            <person name="Henrissat B."/>
            <person name="Grigoriev I.V."/>
            <person name="Yang Z.L."/>
            <person name="Xu J."/>
            <person name="Martin F.M."/>
        </authorList>
    </citation>
    <scope>NUCLEOTIDE SEQUENCE</scope>
    <source>
        <strain evidence="1">KUC20120723A-06</strain>
    </source>
</reference>
<dbReference type="EMBL" id="MU266361">
    <property type="protein sequence ID" value="KAH7927812.1"/>
    <property type="molecule type" value="Genomic_DNA"/>
</dbReference>
<name>A0ACB8BSJ5_9AGAM</name>
<sequence length="299" mass="34056">MPIRLNIGHHFYTVLTALVIRRTSTKRYQRIYRRRDSRRITILTNMSLCSLPMPGDKSSCHFDHFGNPTDVNNAIRIASRLPPVDHPNGYKYMANLGNSFSLRFQRPHKLSDIDKSAIKEPHNSCQTDIPMYKRALLSNLSESHFLRVERSSARSDLDRSASAREDAVAFAQDHRPRKLGRPAKLGDLVFRRFEYYGKLADPDTSIAMRACRADHPKTILESRQSCPLILTRFKRLSRRADLDICTSMSEEAMQLLADVHPSKPDYLGNLGTSASPLPTVTVSRIPRGRSACRRIRLTP</sequence>
<evidence type="ECO:0000313" key="2">
    <source>
        <dbReference type="Proteomes" id="UP000790709"/>
    </source>
</evidence>
<gene>
    <name evidence="1" type="ORF">BV22DRAFT_252227</name>
</gene>
<evidence type="ECO:0000313" key="1">
    <source>
        <dbReference type="EMBL" id="KAH7927812.1"/>
    </source>
</evidence>
<dbReference type="Proteomes" id="UP000790709">
    <property type="component" value="Unassembled WGS sequence"/>
</dbReference>
<keyword evidence="2" id="KW-1185">Reference proteome</keyword>
<comment type="caution">
    <text evidence="1">The sequence shown here is derived from an EMBL/GenBank/DDBJ whole genome shotgun (WGS) entry which is preliminary data.</text>
</comment>
<proteinExistence type="predicted"/>
<organism evidence="1 2">
    <name type="scientific">Leucogyrophana mollusca</name>
    <dbReference type="NCBI Taxonomy" id="85980"/>
    <lineage>
        <taxon>Eukaryota</taxon>
        <taxon>Fungi</taxon>
        <taxon>Dikarya</taxon>
        <taxon>Basidiomycota</taxon>
        <taxon>Agaricomycotina</taxon>
        <taxon>Agaricomycetes</taxon>
        <taxon>Agaricomycetidae</taxon>
        <taxon>Boletales</taxon>
        <taxon>Boletales incertae sedis</taxon>
        <taxon>Leucogyrophana</taxon>
    </lineage>
</organism>
<protein>
    <submittedName>
        <fullName evidence="1">Uncharacterized protein</fullName>
    </submittedName>
</protein>